<evidence type="ECO:0000256" key="2">
    <source>
        <dbReference type="SAM" id="MobiDB-lite"/>
    </source>
</evidence>
<accession>A0A9W8DIQ4</accession>
<proteinExistence type="inferred from homology"/>
<dbReference type="Pfam" id="PF16486">
    <property type="entry name" value="ArgoN"/>
    <property type="match status" value="1"/>
</dbReference>
<organism evidence="5 6">
    <name type="scientific">Mycoemilia scoparia</name>
    <dbReference type="NCBI Taxonomy" id="417184"/>
    <lineage>
        <taxon>Eukaryota</taxon>
        <taxon>Fungi</taxon>
        <taxon>Fungi incertae sedis</taxon>
        <taxon>Zoopagomycota</taxon>
        <taxon>Kickxellomycotina</taxon>
        <taxon>Kickxellomycetes</taxon>
        <taxon>Kickxellales</taxon>
        <taxon>Kickxellaceae</taxon>
        <taxon>Mycoemilia</taxon>
    </lineage>
</organism>
<dbReference type="SMART" id="SM00949">
    <property type="entry name" value="PAZ"/>
    <property type="match status" value="1"/>
</dbReference>
<feature type="domain" description="Piwi" evidence="4">
    <location>
        <begin position="575"/>
        <end position="868"/>
    </location>
</feature>
<dbReference type="Pfam" id="PF16487">
    <property type="entry name" value="ArgoMid"/>
    <property type="match status" value="1"/>
</dbReference>
<evidence type="ECO:0000259" key="4">
    <source>
        <dbReference type="PROSITE" id="PS50822"/>
    </source>
</evidence>
<dbReference type="Gene3D" id="3.30.420.10">
    <property type="entry name" value="Ribonuclease H-like superfamily/Ribonuclease H"/>
    <property type="match status" value="1"/>
</dbReference>
<dbReference type="InterPro" id="IPR014811">
    <property type="entry name" value="ArgoL1"/>
</dbReference>
<name>A0A9W8DIQ4_9FUNG</name>
<evidence type="ECO:0000313" key="5">
    <source>
        <dbReference type="EMBL" id="KAJ1911254.1"/>
    </source>
</evidence>
<dbReference type="PANTHER" id="PTHR22891">
    <property type="entry name" value="EUKARYOTIC TRANSLATION INITIATION FACTOR 2C"/>
    <property type="match status" value="1"/>
</dbReference>
<dbReference type="InterPro" id="IPR003165">
    <property type="entry name" value="Piwi"/>
</dbReference>
<gene>
    <name evidence="5" type="ORF">H4219_005994</name>
</gene>
<dbReference type="Pfam" id="PF08699">
    <property type="entry name" value="ArgoL1"/>
    <property type="match status" value="1"/>
</dbReference>
<dbReference type="Gene3D" id="3.40.50.2300">
    <property type="match status" value="1"/>
</dbReference>
<sequence>MSGNPQSGSIVLDPEAPSTSGVGEHERQPVAKYELAPRPSQPGRNGQRIMVKSNHFKLNVTGTESNVYQYDIELNQIRDPLPPHIAAQRQQSDRPARPFKIPLELSRRIINTLVETQGSGPEIDGACLVYDGSKLVFTSKRLKLGRDKVHTFEILVQEPDGSGQSKFSAKFTEVSQIDLTCLEDLVNNRRLVTISEWQSAAQALDIIFRMEPASKYPSFGSSFFIKGERSSMYLDKGVEVWRGFSQTIRPGIGHLFVNVDVAAMAFYLSGDLIELVLKFFNFRDPYELQRGIPDREHAKLKRFLKGLAITVTHRNDGGSKPGKSSRSSRKSFKINGLSKEGADRITFEMRTGGGDGPTRNVSVADYCSERYNIRLKYPFLPCVEIGRGAFLPLELCRVDPNQKYPRKLDEKQVAAMIKFTCQRPHDRCRSIEDGVRNLDYARNSYLRSFGISVNSRMHDIQARRLETPAIQYGGQSGEPIVQPRDGAWNMKAKKVYTPIEVKAWGVLVLGDARRNPAHGVERFVRTLVDTCLNTGLTDMYPRPPINFADPMGDIEGAILKLGAEVKRATGHRPELILVVLPTTAASLYNSIKRVAYLKLGVHTQCMQSKHIGRPNPQYCANLCLKINVKLGGVNSVISRDQMPVLGERPTLIIGSDVSHLGPQQLGRGSTAAVVGSVNRSATRYYAVLSQQPNREEIIGGMKPITKKLLRQYYNGTRVKPERIIMYRDGVSEGQFQTVLDNELDAIKEACNEIEEGYNPKVTFIVLQKRIHTRFFPDNRNNADRSGNCVPGTVVDTDIVNRQLNSFFLQSHSGIQGTSRPSHYIVLYDENNLSADEIQQTTYNMCYQYAICTRSVSIVTPAYYAHRVAARASAHSLDDWDMETEVSSGTGTGGAKKAQIQHGYEILSVHEKLDGSMYYM</sequence>
<dbReference type="InterPro" id="IPR036085">
    <property type="entry name" value="PAZ_dom_sf"/>
</dbReference>
<dbReference type="Proteomes" id="UP001150538">
    <property type="component" value="Unassembled WGS sequence"/>
</dbReference>
<reference evidence="5" key="1">
    <citation type="submission" date="2022-07" db="EMBL/GenBank/DDBJ databases">
        <title>Phylogenomic reconstructions and comparative analyses of Kickxellomycotina fungi.</title>
        <authorList>
            <person name="Reynolds N.K."/>
            <person name="Stajich J.E."/>
            <person name="Barry K."/>
            <person name="Grigoriev I.V."/>
            <person name="Crous P."/>
            <person name="Smith M.E."/>
        </authorList>
    </citation>
    <scope>NUCLEOTIDE SEQUENCE</scope>
    <source>
        <strain evidence="5">NBRC 100468</strain>
    </source>
</reference>
<dbReference type="OrthoDB" id="10252740at2759"/>
<dbReference type="Gene3D" id="2.170.260.10">
    <property type="entry name" value="paz domain"/>
    <property type="match status" value="1"/>
</dbReference>
<dbReference type="InterPro" id="IPR032474">
    <property type="entry name" value="Argonaute_N"/>
</dbReference>
<dbReference type="SMART" id="SM01163">
    <property type="entry name" value="DUF1785"/>
    <property type="match status" value="1"/>
</dbReference>
<dbReference type="InterPro" id="IPR032473">
    <property type="entry name" value="Argonaute_Mid_dom"/>
</dbReference>
<feature type="region of interest" description="Disordered" evidence="2">
    <location>
        <begin position="312"/>
        <end position="333"/>
    </location>
</feature>
<dbReference type="InterPro" id="IPR003100">
    <property type="entry name" value="PAZ_dom"/>
</dbReference>
<dbReference type="InterPro" id="IPR032472">
    <property type="entry name" value="ArgoL2"/>
</dbReference>
<dbReference type="GO" id="GO:0003723">
    <property type="term" value="F:RNA binding"/>
    <property type="evidence" value="ECO:0007669"/>
    <property type="project" value="InterPro"/>
</dbReference>
<dbReference type="EMBL" id="JANBPU010000469">
    <property type="protein sequence ID" value="KAJ1911254.1"/>
    <property type="molecule type" value="Genomic_DNA"/>
</dbReference>
<dbReference type="SUPFAM" id="SSF53098">
    <property type="entry name" value="Ribonuclease H-like"/>
    <property type="match status" value="1"/>
</dbReference>
<evidence type="ECO:0000313" key="6">
    <source>
        <dbReference type="Proteomes" id="UP001150538"/>
    </source>
</evidence>
<keyword evidence="6" id="KW-1185">Reference proteome</keyword>
<protein>
    <submittedName>
        <fullName evidence="5">Uncharacterized protein</fullName>
    </submittedName>
</protein>
<dbReference type="InterPro" id="IPR012337">
    <property type="entry name" value="RNaseH-like_sf"/>
</dbReference>
<dbReference type="Pfam" id="PF16488">
    <property type="entry name" value="ArgoL2"/>
    <property type="match status" value="1"/>
</dbReference>
<dbReference type="SUPFAM" id="SSF101690">
    <property type="entry name" value="PAZ domain"/>
    <property type="match status" value="1"/>
</dbReference>
<dbReference type="AlphaFoldDB" id="A0A9W8DIQ4"/>
<dbReference type="Pfam" id="PF02171">
    <property type="entry name" value="Piwi"/>
    <property type="match status" value="1"/>
</dbReference>
<comment type="similarity">
    <text evidence="1">Belongs to the argonaute family.</text>
</comment>
<dbReference type="CDD" id="cd04657">
    <property type="entry name" value="Piwi_ago-like"/>
    <property type="match status" value="1"/>
</dbReference>
<dbReference type="PROSITE" id="PS50822">
    <property type="entry name" value="PIWI"/>
    <property type="match status" value="1"/>
</dbReference>
<dbReference type="Pfam" id="PF02170">
    <property type="entry name" value="PAZ"/>
    <property type="match status" value="1"/>
</dbReference>
<dbReference type="PROSITE" id="PS50821">
    <property type="entry name" value="PAZ"/>
    <property type="match status" value="1"/>
</dbReference>
<feature type="region of interest" description="Disordered" evidence="2">
    <location>
        <begin position="1"/>
        <end position="48"/>
    </location>
</feature>
<evidence type="ECO:0000259" key="3">
    <source>
        <dbReference type="PROSITE" id="PS50821"/>
    </source>
</evidence>
<dbReference type="InterPro" id="IPR036397">
    <property type="entry name" value="RNaseH_sf"/>
</dbReference>
<evidence type="ECO:0000256" key="1">
    <source>
        <dbReference type="RuleBase" id="RU361178"/>
    </source>
</evidence>
<comment type="caution">
    <text evidence="5">The sequence shown here is derived from an EMBL/GenBank/DDBJ whole genome shotgun (WGS) entry which is preliminary data.</text>
</comment>
<dbReference type="InterPro" id="IPR045246">
    <property type="entry name" value="Piwi_ago-like"/>
</dbReference>
<feature type="domain" description="PAZ" evidence="3">
    <location>
        <begin position="271"/>
        <end position="400"/>
    </location>
</feature>
<dbReference type="CDD" id="cd02846">
    <property type="entry name" value="PAZ_argonaute_like"/>
    <property type="match status" value="1"/>
</dbReference>
<dbReference type="SMART" id="SM00950">
    <property type="entry name" value="Piwi"/>
    <property type="match status" value="1"/>
</dbReference>